<evidence type="ECO:0000313" key="2">
    <source>
        <dbReference type="EMBL" id="TCD60180.1"/>
    </source>
</evidence>
<organism evidence="2 3">
    <name type="scientific">Steccherinum ochraceum</name>
    <dbReference type="NCBI Taxonomy" id="92696"/>
    <lineage>
        <taxon>Eukaryota</taxon>
        <taxon>Fungi</taxon>
        <taxon>Dikarya</taxon>
        <taxon>Basidiomycota</taxon>
        <taxon>Agaricomycotina</taxon>
        <taxon>Agaricomycetes</taxon>
        <taxon>Polyporales</taxon>
        <taxon>Steccherinaceae</taxon>
        <taxon>Steccherinum</taxon>
    </lineage>
</organism>
<dbReference type="SUPFAM" id="SSF56112">
    <property type="entry name" value="Protein kinase-like (PK-like)"/>
    <property type="match status" value="1"/>
</dbReference>
<dbReference type="Proteomes" id="UP000292702">
    <property type="component" value="Unassembled WGS sequence"/>
</dbReference>
<protein>
    <recommendedName>
        <fullName evidence="4">Protein kinase domain-containing protein</fullName>
    </recommendedName>
</protein>
<dbReference type="EMBL" id="RWJN01000643">
    <property type="protein sequence ID" value="TCD60180.1"/>
    <property type="molecule type" value="Genomic_DNA"/>
</dbReference>
<proteinExistence type="predicted"/>
<keyword evidence="3" id="KW-1185">Reference proteome</keyword>
<feature type="compositionally biased region" description="Acidic residues" evidence="1">
    <location>
        <begin position="516"/>
        <end position="572"/>
    </location>
</feature>
<comment type="caution">
    <text evidence="2">The sequence shown here is derived from an EMBL/GenBank/DDBJ whole genome shotgun (WGS) entry which is preliminary data.</text>
</comment>
<dbReference type="AlphaFoldDB" id="A0A4R0R0F2"/>
<name>A0A4R0R0F2_9APHY</name>
<feature type="compositionally biased region" description="Basic and acidic residues" evidence="1">
    <location>
        <begin position="503"/>
        <end position="515"/>
    </location>
</feature>
<evidence type="ECO:0000313" key="3">
    <source>
        <dbReference type="Proteomes" id="UP000292702"/>
    </source>
</evidence>
<reference evidence="2 3" key="1">
    <citation type="submission" date="2018-11" db="EMBL/GenBank/DDBJ databases">
        <title>Genome assembly of Steccherinum ochraceum LE-BIN_3174, the white-rot fungus of the Steccherinaceae family (The Residual Polyporoid clade, Polyporales, Basidiomycota).</title>
        <authorList>
            <person name="Fedorova T.V."/>
            <person name="Glazunova O.A."/>
            <person name="Landesman E.O."/>
            <person name="Moiseenko K.V."/>
            <person name="Psurtseva N.V."/>
            <person name="Savinova O.S."/>
            <person name="Shakhova N.V."/>
            <person name="Tyazhelova T.V."/>
            <person name="Vasina D.V."/>
        </authorList>
    </citation>
    <scope>NUCLEOTIDE SEQUENCE [LARGE SCALE GENOMIC DNA]</scope>
    <source>
        <strain evidence="2 3">LE-BIN_3174</strain>
    </source>
</reference>
<gene>
    <name evidence="2" type="ORF">EIP91_010604</name>
</gene>
<dbReference type="STRING" id="92696.A0A4R0R0F2"/>
<accession>A0A4R0R0F2</accession>
<dbReference type="Gene3D" id="1.10.510.10">
    <property type="entry name" value="Transferase(Phosphotransferase) domain 1"/>
    <property type="match status" value="1"/>
</dbReference>
<feature type="region of interest" description="Disordered" evidence="1">
    <location>
        <begin position="503"/>
        <end position="577"/>
    </location>
</feature>
<dbReference type="OrthoDB" id="2803426at2759"/>
<dbReference type="InterPro" id="IPR011009">
    <property type="entry name" value="Kinase-like_dom_sf"/>
</dbReference>
<evidence type="ECO:0000256" key="1">
    <source>
        <dbReference type="SAM" id="MobiDB-lite"/>
    </source>
</evidence>
<sequence>NLIFEETIKAASNRLIRRDSLDLYRLREPVPWRTSRAWYEKNLQHPGNIGQFGDRIQLATPTLDIFPPPDPTQLREDANRYGHRVTPMPDEFRLVVIVEPYASDAGVENTPQAVGAYEHYIRYIQKARLLQVPSQAAKLVAYRQTQRKRDCPIYDGFCVPGKDNKIQQRNITIPIEAIHPTFEQFKRIMKDPSNLPNCKCLKATASLVEVAAILPVKEDDRNERILKALQAILDVELAQIRMQNGVTPDGCWRITISGIGTSLLCLEFKRVNAEQGCNPITQAEFSVLNMILQEQFHNIMELCCCPTYIIAGGGPYLAILGAVMTDKFIVQHLTDVMWIGAATTDEAAHTHAVARAFWALKKCLRNLRKCYVKLVPETFPPSPPLQLQLHNMRDLASRFHPWPVQFDEIMFRYLRPLELDEPTCRTFLVEVVNPDDATFGSPYPSKPIGVSSPPDHYDPTELVGGTKLVVKFVDKYGTAAHLAAGKHAPKLYYVGSLNGRQRNKDLRREDLRREDLSEDLSEDGSEDGSEDEWGEEPEDEWGEEPEVESEVESEDGSEDGSEEWSQDEDMAGAEDRADFVRGKFRQKTYGISFGRHQMVIMEYVEGPSADSSSSQPWRKNLYAQLKKILIRLHKRGYVYGDMRPPNVIVKNVKGKGKVVLLDFDWAGEVGKVYYPLFLNKDVFKHVGVAPLDRIKKKHDRDSLKYWFGPLAEEHARLLEKE</sequence>
<evidence type="ECO:0008006" key="4">
    <source>
        <dbReference type="Google" id="ProtNLM"/>
    </source>
</evidence>
<feature type="non-terminal residue" evidence="2">
    <location>
        <position position="1"/>
    </location>
</feature>